<name>A0AA38LE77_TAXCH</name>
<dbReference type="GO" id="GO:0030687">
    <property type="term" value="C:preribosome, large subunit precursor"/>
    <property type="evidence" value="ECO:0007669"/>
    <property type="project" value="TreeGrafter"/>
</dbReference>
<dbReference type="SUPFAM" id="SSF52954">
    <property type="entry name" value="Class II aaRS ABD-related"/>
    <property type="match status" value="1"/>
</dbReference>
<dbReference type="PROSITE" id="PS50833">
    <property type="entry name" value="BRIX"/>
    <property type="match status" value="1"/>
</dbReference>
<feature type="non-terminal residue" evidence="3">
    <location>
        <position position="1"/>
    </location>
</feature>
<reference evidence="3 4" key="1">
    <citation type="journal article" date="2021" name="Nat. Plants">
        <title>The Taxus genome provides insights into paclitaxel biosynthesis.</title>
        <authorList>
            <person name="Xiong X."/>
            <person name="Gou J."/>
            <person name="Liao Q."/>
            <person name="Li Y."/>
            <person name="Zhou Q."/>
            <person name="Bi G."/>
            <person name="Li C."/>
            <person name="Du R."/>
            <person name="Wang X."/>
            <person name="Sun T."/>
            <person name="Guo L."/>
            <person name="Liang H."/>
            <person name="Lu P."/>
            <person name="Wu Y."/>
            <person name="Zhang Z."/>
            <person name="Ro D.K."/>
            <person name="Shang Y."/>
            <person name="Huang S."/>
            <person name="Yan J."/>
        </authorList>
    </citation>
    <scope>NUCLEOTIDE SEQUENCE [LARGE SCALE GENOMIC DNA]</scope>
    <source>
        <strain evidence="3">Ta-2019</strain>
    </source>
</reference>
<evidence type="ECO:0000256" key="1">
    <source>
        <dbReference type="SAM" id="MobiDB-lite"/>
    </source>
</evidence>
<dbReference type="Proteomes" id="UP000824469">
    <property type="component" value="Unassembled WGS sequence"/>
</dbReference>
<dbReference type="OMA" id="KDYTVMT"/>
<dbReference type="AlphaFoldDB" id="A0AA38LE77"/>
<comment type="caution">
    <text evidence="3">The sequence shown here is derived from an EMBL/GenBank/DDBJ whole genome shotgun (WGS) entry which is preliminary data.</text>
</comment>
<dbReference type="InterPro" id="IPR045112">
    <property type="entry name" value="PPAN-like"/>
</dbReference>
<dbReference type="GO" id="GO:0019843">
    <property type="term" value="F:rRNA binding"/>
    <property type="evidence" value="ECO:0007669"/>
    <property type="project" value="InterPro"/>
</dbReference>
<dbReference type="Pfam" id="PF04427">
    <property type="entry name" value="Brix"/>
    <property type="match status" value="1"/>
</dbReference>
<feature type="compositionally biased region" description="Polar residues" evidence="1">
    <location>
        <begin position="391"/>
        <end position="406"/>
    </location>
</feature>
<feature type="region of interest" description="Disordered" evidence="1">
    <location>
        <begin position="1"/>
        <end position="23"/>
    </location>
</feature>
<dbReference type="GO" id="GO:0006364">
    <property type="term" value="P:rRNA processing"/>
    <property type="evidence" value="ECO:0007669"/>
    <property type="project" value="InterPro"/>
</dbReference>
<sequence length="515" mass="58088">KKKRTHGINPPSGAQQGEKVPKSFVISRGKLPPLLRQLQMDLRKLMLPHTALNLKEKRKNTLKDFVHVAAPLGVTHLLVVSNTDNAPYLRVARCPHGPTLTFKVHDYSLAADIARSQSRPKSSSSGIFKTPPLIVLAGFGSEEQQLKLTSVMFQNIFPVIDVNSVKLSSCQRILLLSYNKETKLIDFRHYAITLQPLGVSRRIRKFVQNHRIPDLRNLNDVSEFITKPNYGSESEAEDEAATVKLATDCGRGNRASSQSSVKLHEIGPRMTLQLVKVEEGLCSGGIIFHEFVKKTPDEIKMLRDNIEQREALRKQRKAEQEANVQRKELAKQALKQKSNRANKLNVDAEEGEQNDNDDVDDKEWYRREVGEEPDAEFLTGISRMQDKNHKGYQNNKAKQGEGQQFGKSIAKTDGHKQGKSNKGMHPAKPNKEGFSRKRPGQSIADKILSQKRKSSQGSAHANKRRKGGLLIILYYWRHLARDSESDVTHIEGFRPPLSPVKTSFRAFAQIRSPRL</sequence>
<evidence type="ECO:0000313" key="3">
    <source>
        <dbReference type="EMBL" id="KAH9320526.1"/>
    </source>
</evidence>
<evidence type="ECO:0000259" key="2">
    <source>
        <dbReference type="PROSITE" id="PS50833"/>
    </source>
</evidence>
<evidence type="ECO:0000313" key="4">
    <source>
        <dbReference type="Proteomes" id="UP000824469"/>
    </source>
</evidence>
<protein>
    <recommendedName>
        <fullName evidence="2">Brix domain-containing protein</fullName>
    </recommendedName>
</protein>
<organism evidence="3 4">
    <name type="scientific">Taxus chinensis</name>
    <name type="common">Chinese yew</name>
    <name type="synonym">Taxus wallichiana var. chinensis</name>
    <dbReference type="NCBI Taxonomy" id="29808"/>
    <lineage>
        <taxon>Eukaryota</taxon>
        <taxon>Viridiplantae</taxon>
        <taxon>Streptophyta</taxon>
        <taxon>Embryophyta</taxon>
        <taxon>Tracheophyta</taxon>
        <taxon>Spermatophyta</taxon>
        <taxon>Pinopsida</taxon>
        <taxon>Pinidae</taxon>
        <taxon>Conifers II</taxon>
        <taxon>Cupressales</taxon>
        <taxon>Taxaceae</taxon>
        <taxon>Taxus</taxon>
    </lineage>
</organism>
<keyword evidence="4" id="KW-1185">Reference proteome</keyword>
<feature type="domain" description="Brix" evidence="2">
    <location>
        <begin position="21"/>
        <end position="283"/>
    </location>
</feature>
<dbReference type="PANTHER" id="PTHR12661:SF5">
    <property type="entry name" value="SUPPRESSOR OF SWI4 1 HOMOLOG"/>
    <property type="match status" value="1"/>
</dbReference>
<feature type="compositionally biased region" description="Acidic residues" evidence="1">
    <location>
        <begin position="347"/>
        <end position="361"/>
    </location>
</feature>
<accession>A0AA38LE77</accession>
<proteinExistence type="predicted"/>
<feature type="region of interest" description="Disordered" evidence="1">
    <location>
        <begin position="317"/>
        <end position="442"/>
    </location>
</feature>
<gene>
    <name evidence="3" type="ORF">KI387_015165</name>
</gene>
<dbReference type="SMART" id="SM00879">
    <property type="entry name" value="Brix"/>
    <property type="match status" value="1"/>
</dbReference>
<dbReference type="EMBL" id="JAHRHJ020000003">
    <property type="protein sequence ID" value="KAH9320526.1"/>
    <property type="molecule type" value="Genomic_DNA"/>
</dbReference>
<feature type="compositionally biased region" description="Basic and acidic residues" evidence="1">
    <location>
        <begin position="317"/>
        <end position="330"/>
    </location>
</feature>
<dbReference type="GO" id="GO:0000027">
    <property type="term" value="P:ribosomal large subunit assembly"/>
    <property type="evidence" value="ECO:0007669"/>
    <property type="project" value="TreeGrafter"/>
</dbReference>
<dbReference type="PANTHER" id="PTHR12661">
    <property type="entry name" value="PETER PAN-RELATED"/>
    <property type="match status" value="1"/>
</dbReference>
<dbReference type="InterPro" id="IPR007109">
    <property type="entry name" value="Brix"/>
</dbReference>